<reference evidence="2" key="1">
    <citation type="journal article" date="2015" name="PeerJ">
        <title>First genomic representation of candidate bacterial phylum KSB3 points to enhanced environmental sensing as a trigger of wastewater bulking.</title>
        <authorList>
            <person name="Sekiguchi Y."/>
            <person name="Ohashi A."/>
            <person name="Parks D.H."/>
            <person name="Yamauchi T."/>
            <person name="Tyson G.W."/>
            <person name="Hugenholtz P."/>
        </authorList>
    </citation>
    <scope>NUCLEOTIDE SEQUENCE [LARGE SCALE GENOMIC DNA]</scope>
</reference>
<organism evidence="2">
    <name type="scientific">Vecturithrix granuli</name>
    <dbReference type="NCBI Taxonomy" id="1499967"/>
    <lineage>
        <taxon>Bacteria</taxon>
        <taxon>Candidatus Moduliflexota</taxon>
        <taxon>Candidatus Vecturitrichia</taxon>
        <taxon>Candidatus Vecturitrichales</taxon>
        <taxon>Candidatus Vecturitrichaceae</taxon>
        <taxon>Candidatus Vecturithrix</taxon>
    </lineage>
</organism>
<name>A0A081BU45_VECG1</name>
<dbReference type="PANTHER" id="PTHR33933:SF1">
    <property type="entry name" value="PROTEIN ADENYLYLTRANSFERASE MNTA-RELATED"/>
    <property type="match status" value="1"/>
</dbReference>
<keyword evidence="3" id="KW-1185">Reference proteome</keyword>
<dbReference type="Gene3D" id="3.30.460.10">
    <property type="entry name" value="Beta Polymerase, domain 2"/>
    <property type="match status" value="1"/>
</dbReference>
<evidence type="ECO:0000259" key="1">
    <source>
        <dbReference type="Pfam" id="PF01909"/>
    </source>
</evidence>
<gene>
    <name evidence="2" type="ORF">U27_02811</name>
</gene>
<dbReference type="AlphaFoldDB" id="A0A081BU45"/>
<sequence length="108" mass="12507">MPDNTIVLQKLKRLLQQHFPDAIRDVILFGSRAKGTAHDDSDYDVLIVLNNNDYDWKFRDEVTDVVYDMELADDILVDKHLISVDELEHSLRGIQPIFRNAIEHGVYA</sequence>
<dbReference type="STRING" id="1499967.U27_02811"/>
<dbReference type="Pfam" id="PF01909">
    <property type="entry name" value="NTP_transf_2"/>
    <property type="match status" value="1"/>
</dbReference>
<dbReference type="InterPro" id="IPR043519">
    <property type="entry name" value="NT_sf"/>
</dbReference>
<dbReference type="EMBL" id="DF820464">
    <property type="protein sequence ID" value="GAK55850.1"/>
    <property type="molecule type" value="Genomic_DNA"/>
</dbReference>
<dbReference type="PANTHER" id="PTHR33933">
    <property type="entry name" value="NUCLEOTIDYLTRANSFERASE"/>
    <property type="match status" value="1"/>
</dbReference>
<dbReference type="SUPFAM" id="SSF81301">
    <property type="entry name" value="Nucleotidyltransferase"/>
    <property type="match status" value="1"/>
</dbReference>
<feature type="domain" description="Polymerase nucleotidyl transferase" evidence="1">
    <location>
        <begin position="9"/>
        <end position="66"/>
    </location>
</feature>
<evidence type="ECO:0000313" key="2">
    <source>
        <dbReference type="EMBL" id="GAK55850.1"/>
    </source>
</evidence>
<dbReference type="HOGENOM" id="CLU_130257_3_3_0"/>
<dbReference type="InterPro" id="IPR052548">
    <property type="entry name" value="Type_VII_TA_antitoxin"/>
</dbReference>
<dbReference type="Proteomes" id="UP000030661">
    <property type="component" value="Unassembled WGS sequence"/>
</dbReference>
<accession>A0A081BU45</accession>
<keyword evidence="2" id="KW-0808">Transferase</keyword>
<protein>
    <submittedName>
        <fullName evidence="2">Predicted nucleotidyltransferase</fullName>
    </submittedName>
</protein>
<dbReference type="InterPro" id="IPR002934">
    <property type="entry name" value="Polymerase_NTP_transf_dom"/>
</dbReference>
<evidence type="ECO:0000313" key="3">
    <source>
        <dbReference type="Proteomes" id="UP000030661"/>
    </source>
</evidence>
<dbReference type="CDD" id="cd05403">
    <property type="entry name" value="NT_KNTase_like"/>
    <property type="match status" value="1"/>
</dbReference>
<dbReference type="GO" id="GO:0016779">
    <property type="term" value="F:nucleotidyltransferase activity"/>
    <property type="evidence" value="ECO:0007669"/>
    <property type="project" value="InterPro"/>
</dbReference>
<proteinExistence type="predicted"/>